<comment type="caution">
    <text evidence="4">The sequence shown here is derived from an EMBL/GenBank/DDBJ whole genome shotgun (WGS) entry which is preliminary data.</text>
</comment>
<accession>A0A4Q7AL51</accession>
<organism evidence="4 5">
    <name type="scientific">Acinetobacter bouvetii</name>
    <dbReference type="NCBI Taxonomy" id="202951"/>
    <lineage>
        <taxon>Bacteria</taxon>
        <taxon>Pseudomonadati</taxon>
        <taxon>Pseudomonadota</taxon>
        <taxon>Gammaproteobacteria</taxon>
        <taxon>Moraxellales</taxon>
        <taxon>Moraxellaceae</taxon>
        <taxon>Acinetobacter</taxon>
    </lineage>
</organism>
<feature type="transmembrane region" description="Helical" evidence="3">
    <location>
        <begin position="193"/>
        <end position="210"/>
    </location>
</feature>
<keyword evidence="3" id="KW-0812">Transmembrane</keyword>
<dbReference type="AlphaFoldDB" id="A0A4Q7AL51"/>
<evidence type="ECO:0000256" key="3">
    <source>
        <dbReference type="SAM" id="Phobius"/>
    </source>
</evidence>
<protein>
    <submittedName>
        <fullName evidence="4">Uncharacterized protein</fullName>
    </submittedName>
</protein>
<gene>
    <name evidence="4" type="ORF">EXE25_18850</name>
</gene>
<keyword evidence="3" id="KW-1133">Transmembrane helix</keyword>
<sequence length="219" mass="23832">MVLAVNKVSEKLTWLKNELSQAISNVENAIKGTNQKIDKTNDHLTDLNNKTDSTNSKLEDIKTALAESNATLKDIANKENLGTGSGGGNNTSGPCKTTEVPASEGAASESTVSGCDYADVINAINKNHKDLKDSLSTEGIESSNKTIFADSKMPDFNFRTDYFGNRSAQCPAPIPLSLPFGTVSISFDYLCRVAVYVYPLFLFAGAFFGYREFNEWMRA</sequence>
<reference evidence="4 5" key="1">
    <citation type="submission" date="2019-02" db="EMBL/GenBank/DDBJ databases">
        <title>The Batch Genome Submission of Acinetobacter spp. strains.</title>
        <authorList>
            <person name="Qin J."/>
            <person name="Hu Y."/>
            <person name="Ye H."/>
            <person name="Wei L."/>
            <person name="Feng Y."/>
            <person name="Zong Z."/>
        </authorList>
    </citation>
    <scope>NUCLEOTIDE SEQUENCE [LARGE SCALE GENOMIC DNA]</scope>
    <source>
        <strain evidence="4 5">WCHABo060081</strain>
    </source>
</reference>
<keyword evidence="3" id="KW-0472">Membrane</keyword>
<evidence type="ECO:0000256" key="2">
    <source>
        <dbReference type="SAM" id="MobiDB-lite"/>
    </source>
</evidence>
<dbReference type="EMBL" id="SGSU01000041">
    <property type="protein sequence ID" value="RZG63682.1"/>
    <property type="molecule type" value="Genomic_DNA"/>
</dbReference>
<keyword evidence="1" id="KW-0175">Coiled coil</keyword>
<evidence type="ECO:0000313" key="5">
    <source>
        <dbReference type="Proteomes" id="UP000293483"/>
    </source>
</evidence>
<feature type="coiled-coil region" evidence="1">
    <location>
        <begin position="16"/>
        <end position="78"/>
    </location>
</feature>
<dbReference type="Gene3D" id="1.20.5.340">
    <property type="match status" value="1"/>
</dbReference>
<feature type="region of interest" description="Disordered" evidence="2">
    <location>
        <begin position="78"/>
        <end position="107"/>
    </location>
</feature>
<dbReference type="NCBIfam" id="NF041109">
    <property type="entry name" value="VF_TspB_C_term"/>
    <property type="match status" value="1"/>
</dbReference>
<evidence type="ECO:0000256" key="1">
    <source>
        <dbReference type="SAM" id="Coils"/>
    </source>
</evidence>
<proteinExistence type="predicted"/>
<name>A0A4Q7AL51_9GAMM</name>
<dbReference type="Proteomes" id="UP000293483">
    <property type="component" value="Unassembled WGS sequence"/>
</dbReference>
<evidence type="ECO:0000313" key="4">
    <source>
        <dbReference type="EMBL" id="RZG63682.1"/>
    </source>
</evidence>